<dbReference type="RefSeq" id="XP_035786411.1">
    <property type="nucleotide sequence ID" value="XM_035930518.1"/>
</dbReference>
<dbReference type="AlphaFoldDB" id="A0A182FV33"/>
<name>A0A182FV33_ANOAL</name>
<feature type="region of interest" description="Disordered" evidence="1">
    <location>
        <begin position="110"/>
        <end position="129"/>
    </location>
</feature>
<feature type="region of interest" description="Disordered" evidence="1">
    <location>
        <begin position="47"/>
        <end position="88"/>
    </location>
</feature>
<evidence type="ECO:0000313" key="3">
    <source>
        <dbReference type="EnsemblMetazoa" id="AALB010418-PA"/>
    </source>
</evidence>
<dbReference type="VEuPathDB" id="VectorBase:AALB20_028968"/>
<feature type="region of interest" description="Disordered" evidence="1">
    <location>
        <begin position="210"/>
        <end position="238"/>
    </location>
</feature>
<dbReference type="GeneID" id="118463725"/>
<feature type="compositionally biased region" description="Low complexity" evidence="1">
    <location>
        <begin position="52"/>
        <end position="65"/>
    </location>
</feature>
<keyword evidence="4" id="KW-1185">Reference proteome</keyword>
<feature type="compositionally biased region" description="Low complexity" evidence="1">
    <location>
        <begin position="115"/>
        <end position="129"/>
    </location>
</feature>
<sequence length="238" mass="26721">MVFASLLTAVLIISIGGAPGIQGSYVELMTPNENIIHHGLKVVHREEHSAEHLQPPQHFYHQHPPASGEYQQSEESHFHSSPPAGHTQLFRPTVQQQYVVQSGYNVGSLQEAQEHQPSAASAQQQLQYKQRQPALPYNNERLHVTVDYPRTAASHSHPIPASHQPLEPKKNYRDLIPKSIAPKLNPLHHSFHQKRNFVPLHHITRQVPVPSARHAAPSHAAHQQHPQQMKAALVPSKH</sequence>
<evidence type="ECO:0000256" key="2">
    <source>
        <dbReference type="SAM" id="SignalP"/>
    </source>
</evidence>
<keyword evidence="2" id="KW-0732">Signal</keyword>
<feature type="compositionally biased region" description="Low complexity" evidence="1">
    <location>
        <begin position="210"/>
        <end position="228"/>
    </location>
</feature>
<reference evidence="3 4" key="1">
    <citation type="journal article" date="2017" name="G3 (Bethesda)">
        <title>The Physical Genome Mapping of Anopheles albimanus Corrected Scaffold Misassemblies and Identified Interarm Rearrangements in Genus Anopheles.</title>
        <authorList>
            <person name="Artemov G.N."/>
            <person name="Peery A.N."/>
            <person name="Jiang X."/>
            <person name="Tu Z."/>
            <person name="Stegniy V.N."/>
            <person name="Sharakhova M.V."/>
            <person name="Sharakhov I.V."/>
        </authorList>
    </citation>
    <scope>NUCLEOTIDE SEQUENCE [LARGE SCALE GENOMIC DNA]</scope>
    <source>
        <strain evidence="3 4">ALBI9_A</strain>
    </source>
</reference>
<proteinExistence type="predicted"/>
<evidence type="ECO:0000313" key="4">
    <source>
        <dbReference type="Proteomes" id="UP000069272"/>
    </source>
</evidence>
<dbReference type="OrthoDB" id="7740980at2759"/>
<dbReference type="VEuPathDB" id="VectorBase:AALB010418"/>
<dbReference type="KEGG" id="aali:118463725"/>
<reference evidence="3" key="2">
    <citation type="submission" date="2022-08" db="UniProtKB">
        <authorList>
            <consortium name="EnsemblMetazoa"/>
        </authorList>
    </citation>
    <scope>IDENTIFICATION</scope>
    <source>
        <strain evidence="3">STECLA/ALBI9_A</strain>
    </source>
</reference>
<feature type="signal peptide" evidence="2">
    <location>
        <begin position="1"/>
        <end position="23"/>
    </location>
</feature>
<evidence type="ECO:0000256" key="1">
    <source>
        <dbReference type="SAM" id="MobiDB-lite"/>
    </source>
</evidence>
<feature type="chain" id="PRO_5043489730" evidence="2">
    <location>
        <begin position="24"/>
        <end position="238"/>
    </location>
</feature>
<accession>A0A182FV33</accession>
<dbReference type="Proteomes" id="UP000069272">
    <property type="component" value="Chromosome 3R"/>
</dbReference>
<protein>
    <submittedName>
        <fullName evidence="3">Uncharacterized protein</fullName>
    </submittedName>
</protein>
<organism evidence="3 4">
    <name type="scientific">Anopheles albimanus</name>
    <name type="common">New world malaria mosquito</name>
    <dbReference type="NCBI Taxonomy" id="7167"/>
    <lineage>
        <taxon>Eukaryota</taxon>
        <taxon>Metazoa</taxon>
        <taxon>Ecdysozoa</taxon>
        <taxon>Arthropoda</taxon>
        <taxon>Hexapoda</taxon>
        <taxon>Insecta</taxon>
        <taxon>Pterygota</taxon>
        <taxon>Neoptera</taxon>
        <taxon>Endopterygota</taxon>
        <taxon>Diptera</taxon>
        <taxon>Nematocera</taxon>
        <taxon>Culicoidea</taxon>
        <taxon>Culicidae</taxon>
        <taxon>Anophelinae</taxon>
        <taxon>Anopheles</taxon>
    </lineage>
</organism>
<dbReference type="EnsemblMetazoa" id="AALB010418-RA">
    <property type="protein sequence ID" value="AALB010418-PA"/>
    <property type="gene ID" value="AALB010418"/>
</dbReference>